<dbReference type="InterPro" id="IPR003591">
    <property type="entry name" value="Leu-rich_rpt_typical-subtyp"/>
</dbReference>
<feature type="transmembrane region" description="Helical" evidence="13">
    <location>
        <begin position="933"/>
        <end position="956"/>
    </location>
</feature>
<sequence length="997" mass="110209">MKKSFSAGSFLIALLFFEVTQLCFCRNSTLSCIEGEREALLQLKQSFDDPANRLATWTGKDCCRWEGVGCDENTRHVTKLDLRAEDYWEPILSASEVNSALVELEHLEYLDLSGNDFNGIQIPEFFGALKHLRYLNLSNAGLGGRIPHQLGNLTRLQVLDLDVRSNFYPSISYVGNLQWISRLSSLQHLDMSMVDLSKALDLMQVLNTLPSLLHIGLFGCGIRNIHFPSGPVNSTFLASVQFLSLRSNLLCKSIPNVLRNMTALRDLDLSENYLNSTVPLWLAEHKTLFHLNLVGNGFDSIEVLESYSNSSRCLTYDFEYLALRENKISSSLPHWIGKLKSLKYLCLGSNSLNGPIPSSLGQLSNLRGLDLSNNQFNATIPQSLGGLSMLSELDLSQNQLIGTIPQSLGRLLALQELHLSYNQLTGSLPQSLGQLVKLETLDISSNSLEGIVSEINFSNLSSLNYLLIGSNRLTCKIKSNWTPPFGVLFVLNMSSCQFGSQFPQWLQTLLVWQLDLSNASISGGLPTKIGENIYHLDLSMNQISGNLPANIVDIMPILGVLLLGNNLINGSIPDSFCRSQNLEVLDLSKNKLMGEIPDCWGDATEQWLFLINLSSNKLSGTIPSTIGRLSYLIWLHLNNNNLSGELPLALSKSTNLELLDLGDNKISGILPPWIGKFRILRILRLRNNSLSGSIPSELCGLRRLQNLDLAGNNLTGEIPRCIGKLAGMTTEKHVDRWLYSPGIAAGPISFDEPAPGPVPGDYDSFWLNEDVSGVTKGLELEFTKMQLQLIDLIDFSNNQLVGTIPEELCMLVGLRGLNLSYNHLSGNIPEKIGELKLLETLDLSNNHLSGSIPNSMSGLPSLSHLNLSNNVLSGRIPKGNQLQTLTDPSSYAGNLQLCGDPLPKCPGDYDSAQPPTSTGYGDEDHEEDKKEKILFYFVILAGYATGLWGVIGTLVLKRNWRVSYFRFVDSTKERILAMVAVKVARLKRRLKRTGTDE</sequence>
<comment type="caution">
    <text evidence="18">The sequence shown here is derived from an EMBL/GenBank/DDBJ whole genome shotgun (WGS) entry which is preliminary data.</text>
</comment>
<reference evidence="18" key="1">
    <citation type="submission" date="2023-07" db="EMBL/GenBank/DDBJ databases">
        <title>draft genome sequence of fig (Ficus carica).</title>
        <authorList>
            <person name="Takahashi T."/>
            <person name="Nishimura K."/>
        </authorList>
    </citation>
    <scope>NUCLEOTIDE SEQUENCE</scope>
</reference>
<keyword evidence="4" id="KW-0433">Leucine-rich repeat</keyword>
<dbReference type="SMART" id="SM00369">
    <property type="entry name" value="LRR_TYP"/>
    <property type="match status" value="12"/>
</dbReference>
<evidence type="ECO:0000256" key="6">
    <source>
        <dbReference type="ARBA" id="ARBA00022729"/>
    </source>
</evidence>
<evidence type="ECO:0000313" key="20">
    <source>
        <dbReference type="EMBL" id="GMN68475.1"/>
    </source>
</evidence>
<feature type="domain" description="Leucine-rich repeat-containing N-terminal plant-type" evidence="15">
    <location>
        <begin position="35"/>
        <end position="71"/>
    </location>
</feature>
<evidence type="ECO:0000256" key="13">
    <source>
        <dbReference type="SAM" id="Phobius"/>
    </source>
</evidence>
<evidence type="ECO:0000313" key="19">
    <source>
        <dbReference type="EMBL" id="GMN68474.1"/>
    </source>
</evidence>
<gene>
    <name evidence="17" type="ORF">TIFTF001_037521</name>
    <name evidence="18" type="ORF">TIFTF001_037526</name>
    <name evidence="19" type="ORF">TIFTF001_037529</name>
    <name evidence="20" type="ORF">TIFTF001_037534</name>
</gene>
<keyword evidence="7" id="KW-0677">Repeat</keyword>
<comment type="similarity">
    <text evidence="2">Belongs to the RLP family.</text>
</comment>
<feature type="domain" description="Disease resistance R13L4/SHOC-2-like LRR" evidence="16">
    <location>
        <begin position="316"/>
        <end position="469"/>
    </location>
</feature>
<accession>A0AA88JCJ8</accession>
<dbReference type="InterPro" id="IPR013210">
    <property type="entry name" value="LRR_N_plant-typ"/>
</dbReference>
<dbReference type="EMBL" id="BTGU01000621">
    <property type="protein sequence ID" value="GMN68466.1"/>
    <property type="molecule type" value="Genomic_DNA"/>
</dbReference>
<proteinExistence type="inferred from homology"/>
<feature type="region of interest" description="Disordered" evidence="12">
    <location>
        <begin position="906"/>
        <end position="925"/>
    </location>
</feature>
<dbReference type="FunFam" id="3.80.10.10:FF:000041">
    <property type="entry name" value="LRR receptor-like serine/threonine-protein kinase ERECTA"/>
    <property type="match status" value="1"/>
</dbReference>
<evidence type="ECO:0000256" key="9">
    <source>
        <dbReference type="ARBA" id="ARBA00023136"/>
    </source>
</evidence>
<dbReference type="EMBL" id="BTGU01000622">
    <property type="protein sequence ID" value="GMN68467.1"/>
    <property type="molecule type" value="Genomic_DNA"/>
</dbReference>
<evidence type="ECO:0000256" key="7">
    <source>
        <dbReference type="ARBA" id="ARBA00022737"/>
    </source>
</evidence>
<comment type="subcellular location">
    <subcellularLocation>
        <location evidence="1">Cell membrane</location>
        <topology evidence="1">Single-pass type I membrane protein</topology>
    </subcellularLocation>
</comment>
<evidence type="ECO:0000256" key="11">
    <source>
        <dbReference type="ARBA" id="ARBA00023180"/>
    </source>
</evidence>
<evidence type="ECO:0000313" key="17">
    <source>
        <dbReference type="EMBL" id="GMN68466.1"/>
    </source>
</evidence>
<evidence type="ECO:0000259" key="15">
    <source>
        <dbReference type="Pfam" id="PF08263"/>
    </source>
</evidence>
<dbReference type="GO" id="GO:0005886">
    <property type="term" value="C:plasma membrane"/>
    <property type="evidence" value="ECO:0007669"/>
    <property type="project" value="UniProtKB-SubCell"/>
</dbReference>
<dbReference type="InterPro" id="IPR001611">
    <property type="entry name" value="Leu-rich_rpt"/>
</dbReference>
<protein>
    <recommendedName>
        <fullName evidence="22">Leucine-rich repeat-containing N-terminal plant-type domain-containing protein</fullName>
    </recommendedName>
</protein>
<evidence type="ECO:0000259" key="16">
    <source>
        <dbReference type="Pfam" id="PF23598"/>
    </source>
</evidence>
<keyword evidence="10" id="KW-0675">Receptor</keyword>
<keyword evidence="9 13" id="KW-0472">Membrane</keyword>
<organism evidence="18 21">
    <name type="scientific">Ficus carica</name>
    <name type="common">Common fig</name>
    <dbReference type="NCBI Taxonomy" id="3494"/>
    <lineage>
        <taxon>Eukaryota</taxon>
        <taxon>Viridiplantae</taxon>
        <taxon>Streptophyta</taxon>
        <taxon>Embryophyta</taxon>
        <taxon>Tracheophyta</taxon>
        <taxon>Spermatophyta</taxon>
        <taxon>Magnoliopsida</taxon>
        <taxon>eudicotyledons</taxon>
        <taxon>Gunneridae</taxon>
        <taxon>Pentapetalae</taxon>
        <taxon>rosids</taxon>
        <taxon>fabids</taxon>
        <taxon>Rosales</taxon>
        <taxon>Moraceae</taxon>
        <taxon>Ficeae</taxon>
        <taxon>Ficus</taxon>
    </lineage>
</organism>
<evidence type="ECO:0000313" key="21">
    <source>
        <dbReference type="Proteomes" id="UP001187192"/>
    </source>
</evidence>
<evidence type="ECO:0000256" key="3">
    <source>
        <dbReference type="ARBA" id="ARBA00022475"/>
    </source>
</evidence>
<dbReference type="SUPFAM" id="SSF52058">
    <property type="entry name" value="L domain-like"/>
    <property type="match status" value="3"/>
</dbReference>
<dbReference type="FunFam" id="3.80.10.10:FF:000111">
    <property type="entry name" value="LRR receptor-like serine/threonine-protein kinase ERECTA"/>
    <property type="match status" value="1"/>
</dbReference>
<evidence type="ECO:0000256" key="2">
    <source>
        <dbReference type="ARBA" id="ARBA00009592"/>
    </source>
</evidence>
<keyword evidence="11" id="KW-0325">Glycoprotein</keyword>
<dbReference type="EMBL" id="BTGU01000624">
    <property type="protein sequence ID" value="GMN68475.1"/>
    <property type="molecule type" value="Genomic_DNA"/>
</dbReference>
<dbReference type="Gene3D" id="3.80.10.10">
    <property type="entry name" value="Ribonuclease Inhibitor"/>
    <property type="match status" value="3"/>
</dbReference>
<name>A0AA88JCJ8_FICCA</name>
<feature type="chain" id="PRO_5041851771" description="Leucine-rich repeat-containing N-terminal plant-type domain-containing protein" evidence="14">
    <location>
        <begin position="26"/>
        <end position="997"/>
    </location>
</feature>
<dbReference type="Gramene" id="FCD_00004483-RA">
    <property type="protein sequence ID" value="FCD_00004483-RA:cds"/>
    <property type="gene ID" value="FCD_00004483"/>
</dbReference>
<dbReference type="Pfam" id="PF13855">
    <property type="entry name" value="LRR_8"/>
    <property type="match status" value="2"/>
</dbReference>
<dbReference type="FunFam" id="3.80.10.10:FF:000095">
    <property type="entry name" value="LRR receptor-like serine/threonine-protein kinase GSO1"/>
    <property type="match status" value="1"/>
</dbReference>
<dbReference type="PROSITE" id="PS51450">
    <property type="entry name" value="LRR"/>
    <property type="match status" value="1"/>
</dbReference>
<evidence type="ECO:0000256" key="10">
    <source>
        <dbReference type="ARBA" id="ARBA00023170"/>
    </source>
</evidence>
<keyword evidence="3" id="KW-1003">Cell membrane</keyword>
<evidence type="ECO:0000256" key="8">
    <source>
        <dbReference type="ARBA" id="ARBA00022989"/>
    </source>
</evidence>
<dbReference type="PRINTS" id="PR00019">
    <property type="entry name" value="LEURICHRPT"/>
</dbReference>
<dbReference type="PANTHER" id="PTHR48063">
    <property type="entry name" value="LRR RECEPTOR-LIKE KINASE"/>
    <property type="match status" value="1"/>
</dbReference>
<evidence type="ECO:0000256" key="5">
    <source>
        <dbReference type="ARBA" id="ARBA00022692"/>
    </source>
</evidence>
<dbReference type="Pfam" id="PF23598">
    <property type="entry name" value="LRR_14"/>
    <property type="match status" value="1"/>
</dbReference>
<dbReference type="AlphaFoldDB" id="A0AA88JCJ8"/>
<evidence type="ECO:0000256" key="4">
    <source>
        <dbReference type="ARBA" id="ARBA00022614"/>
    </source>
</evidence>
<dbReference type="Pfam" id="PF08263">
    <property type="entry name" value="LRRNT_2"/>
    <property type="match status" value="1"/>
</dbReference>
<feature type="signal peptide" evidence="14">
    <location>
        <begin position="1"/>
        <end position="25"/>
    </location>
</feature>
<dbReference type="InterPro" id="IPR046956">
    <property type="entry name" value="RLP23-like"/>
</dbReference>
<evidence type="ECO:0000256" key="12">
    <source>
        <dbReference type="SAM" id="MobiDB-lite"/>
    </source>
</evidence>
<keyword evidence="21" id="KW-1185">Reference proteome</keyword>
<dbReference type="InterPro" id="IPR032675">
    <property type="entry name" value="LRR_dom_sf"/>
</dbReference>
<dbReference type="Proteomes" id="UP001187192">
    <property type="component" value="Unassembled WGS sequence"/>
</dbReference>
<evidence type="ECO:0000256" key="14">
    <source>
        <dbReference type="SAM" id="SignalP"/>
    </source>
</evidence>
<keyword evidence="5 13" id="KW-0812">Transmembrane</keyword>
<dbReference type="PANTHER" id="PTHR48063:SF112">
    <property type="entry name" value="RECEPTOR LIKE PROTEIN 30-LIKE"/>
    <property type="match status" value="1"/>
</dbReference>
<evidence type="ECO:0008006" key="22">
    <source>
        <dbReference type="Google" id="ProtNLM"/>
    </source>
</evidence>
<dbReference type="EMBL" id="BTGU01000623">
    <property type="protein sequence ID" value="GMN68474.1"/>
    <property type="molecule type" value="Genomic_DNA"/>
</dbReference>
<dbReference type="SMART" id="SM00365">
    <property type="entry name" value="LRR_SD22"/>
    <property type="match status" value="7"/>
</dbReference>
<evidence type="ECO:0000313" key="18">
    <source>
        <dbReference type="EMBL" id="GMN68467.1"/>
    </source>
</evidence>
<dbReference type="Pfam" id="PF00560">
    <property type="entry name" value="LRR_1"/>
    <property type="match status" value="5"/>
</dbReference>
<evidence type="ECO:0000256" key="1">
    <source>
        <dbReference type="ARBA" id="ARBA00004251"/>
    </source>
</evidence>
<keyword evidence="8 13" id="KW-1133">Transmembrane helix</keyword>
<keyword evidence="6 14" id="KW-0732">Signal</keyword>
<dbReference type="InterPro" id="IPR055414">
    <property type="entry name" value="LRR_R13L4/SHOC2-like"/>
</dbReference>